<dbReference type="InterPro" id="IPR035093">
    <property type="entry name" value="RelE/ParE_toxin_dom_sf"/>
</dbReference>
<name>A0A2K9ZCD7_RHILE</name>
<dbReference type="Gene3D" id="3.30.2310.20">
    <property type="entry name" value="RelE-like"/>
    <property type="match status" value="1"/>
</dbReference>
<keyword evidence="3" id="KW-0614">Plasmid</keyword>
<proteinExistence type="inferred from homology"/>
<accession>A0A2K9ZCD7</accession>
<dbReference type="PANTHER" id="PTHR33755">
    <property type="entry name" value="TOXIN PARE1-RELATED"/>
    <property type="match status" value="1"/>
</dbReference>
<evidence type="ECO:0000313" key="3">
    <source>
        <dbReference type="EMBL" id="AUW45904.1"/>
    </source>
</evidence>
<reference evidence="3 4" key="1">
    <citation type="submission" date="2017-11" db="EMBL/GenBank/DDBJ databases">
        <title>Complete genome of Rhizobium leguminosarum Norway, an ineffective micro-symbiont.</title>
        <authorList>
            <person name="Hoffrichter A."/>
            <person name="Liang J."/>
            <person name="Brachmann A."/>
            <person name="Marin M."/>
        </authorList>
    </citation>
    <scope>NUCLEOTIDE SEQUENCE [LARGE SCALE GENOMIC DNA]</scope>
    <source>
        <strain evidence="3 4">Norway</strain>
        <plasmid evidence="4">Plasmid prln1</plasmid>
    </source>
</reference>
<sequence length="97" mass="10683">MKLTWSAFALSDRDAIFTYIEAENPSAAILVDERIVAAVRRLVDFPASGRVGRIAGTRELVINGTPYVAAYAITETAVRILRVLHGAQEWPDTLPTR</sequence>
<comment type="similarity">
    <text evidence="1">Belongs to the RelE toxin family.</text>
</comment>
<dbReference type="Pfam" id="PF05016">
    <property type="entry name" value="ParE_toxin"/>
    <property type="match status" value="1"/>
</dbReference>
<evidence type="ECO:0000256" key="1">
    <source>
        <dbReference type="ARBA" id="ARBA00006226"/>
    </source>
</evidence>
<protein>
    <submittedName>
        <fullName evidence="3">Putative toxin Y4kP</fullName>
    </submittedName>
</protein>
<organism evidence="3 4">
    <name type="scientific">Rhizobium leguminosarum</name>
    <dbReference type="NCBI Taxonomy" id="384"/>
    <lineage>
        <taxon>Bacteria</taxon>
        <taxon>Pseudomonadati</taxon>
        <taxon>Pseudomonadota</taxon>
        <taxon>Alphaproteobacteria</taxon>
        <taxon>Hyphomicrobiales</taxon>
        <taxon>Rhizobiaceae</taxon>
        <taxon>Rhizobium/Agrobacterium group</taxon>
        <taxon>Rhizobium</taxon>
    </lineage>
</organism>
<evidence type="ECO:0000256" key="2">
    <source>
        <dbReference type="ARBA" id="ARBA00022649"/>
    </source>
</evidence>
<dbReference type="NCBIfam" id="TIGR02385">
    <property type="entry name" value="RelE_StbE"/>
    <property type="match status" value="1"/>
</dbReference>
<dbReference type="InterPro" id="IPR007712">
    <property type="entry name" value="RelE/ParE_toxin"/>
</dbReference>
<evidence type="ECO:0000313" key="4">
    <source>
        <dbReference type="Proteomes" id="UP000238523"/>
    </source>
</evidence>
<dbReference type="InterPro" id="IPR051803">
    <property type="entry name" value="TA_system_RelE-like_toxin"/>
</dbReference>
<dbReference type="EMBL" id="CP025013">
    <property type="protein sequence ID" value="AUW45904.1"/>
    <property type="molecule type" value="Genomic_DNA"/>
</dbReference>
<geneLocation type="plasmid" evidence="4">
    <name>prln1</name>
</geneLocation>
<dbReference type="PANTHER" id="PTHR33755:SF6">
    <property type="entry name" value="PLASMID STABILIZATION SYSTEM PROTEIN"/>
    <property type="match status" value="1"/>
</dbReference>
<dbReference type="Proteomes" id="UP000238523">
    <property type="component" value="Plasmid pRLN1"/>
</dbReference>
<keyword evidence="2" id="KW-1277">Toxin-antitoxin system</keyword>
<dbReference type="AlphaFoldDB" id="A0A2K9ZCD7"/>
<dbReference type="RefSeq" id="WP_081929559.1">
    <property type="nucleotide sequence ID" value="NZ_CP025013.1"/>
</dbReference>
<gene>
    <name evidence="3" type="ORF">CUJ84_pRLN1000443</name>
</gene>